<dbReference type="Proteomes" id="UP001054889">
    <property type="component" value="Unassembled WGS sequence"/>
</dbReference>
<dbReference type="EMBL" id="BQKI01000008">
    <property type="protein sequence ID" value="GJN01195.1"/>
    <property type="molecule type" value="Genomic_DNA"/>
</dbReference>
<dbReference type="GO" id="GO:0008408">
    <property type="term" value="F:3'-5' exonuclease activity"/>
    <property type="evidence" value="ECO:0007669"/>
    <property type="project" value="InterPro"/>
</dbReference>
<dbReference type="GO" id="GO:0003887">
    <property type="term" value="F:DNA-directed DNA polymerase activity"/>
    <property type="evidence" value="ECO:0007669"/>
    <property type="project" value="InterPro"/>
</dbReference>
<gene>
    <name evidence="2" type="primary">ga18442</name>
    <name evidence="2" type="ORF">PR202_ga18442</name>
</gene>
<dbReference type="AlphaFoldDB" id="A0AAV5CTS7"/>
<evidence type="ECO:0000259" key="1">
    <source>
        <dbReference type="Pfam" id="PF01612"/>
    </source>
</evidence>
<dbReference type="InterPro" id="IPR002562">
    <property type="entry name" value="3'-5'_exonuclease_dom"/>
</dbReference>
<dbReference type="InterPro" id="IPR012337">
    <property type="entry name" value="RNaseH-like_sf"/>
</dbReference>
<evidence type="ECO:0000313" key="3">
    <source>
        <dbReference type="Proteomes" id="UP001054889"/>
    </source>
</evidence>
<name>A0AAV5CTS7_ELECO</name>
<dbReference type="SUPFAM" id="SSF53098">
    <property type="entry name" value="Ribonuclease H-like"/>
    <property type="match status" value="1"/>
</dbReference>
<dbReference type="GO" id="GO:0003676">
    <property type="term" value="F:nucleic acid binding"/>
    <property type="evidence" value="ECO:0007669"/>
    <property type="project" value="InterPro"/>
</dbReference>
<reference evidence="2" key="1">
    <citation type="journal article" date="2018" name="DNA Res.">
        <title>Multiple hybrid de novo genome assembly of finger millet, an orphan allotetraploid crop.</title>
        <authorList>
            <person name="Hatakeyama M."/>
            <person name="Aluri S."/>
            <person name="Balachadran M.T."/>
            <person name="Sivarajan S.R."/>
            <person name="Patrignani A."/>
            <person name="Gruter S."/>
            <person name="Poveda L."/>
            <person name="Shimizu-Inatsugi R."/>
            <person name="Baeten J."/>
            <person name="Francoijs K.J."/>
            <person name="Nataraja K.N."/>
            <person name="Reddy Y.A.N."/>
            <person name="Phadnis S."/>
            <person name="Ravikumar R.L."/>
            <person name="Schlapbach R."/>
            <person name="Sreeman S.M."/>
            <person name="Shimizu K.K."/>
        </authorList>
    </citation>
    <scope>NUCLEOTIDE SEQUENCE</scope>
</reference>
<comment type="caution">
    <text evidence="2">The sequence shown here is derived from an EMBL/GenBank/DDBJ whole genome shotgun (WGS) entry which is preliminary data.</text>
</comment>
<dbReference type="GO" id="GO:0006261">
    <property type="term" value="P:DNA-templated DNA replication"/>
    <property type="evidence" value="ECO:0007669"/>
    <property type="project" value="InterPro"/>
</dbReference>
<dbReference type="InterPro" id="IPR002298">
    <property type="entry name" value="DNA_polymerase_A"/>
</dbReference>
<evidence type="ECO:0000313" key="2">
    <source>
        <dbReference type="EMBL" id="GJN01195.1"/>
    </source>
</evidence>
<feature type="domain" description="3'-5' exonuclease" evidence="1">
    <location>
        <begin position="160"/>
        <end position="251"/>
    </location>
</feature>
<accession>A0AAV5CTS7</accession>
<proteinExistence type="predicted"/>
<sequence>MVYQPVQSVPAPISVVNDSPKSSSMPRASKVDIPWRDYAPADNLLLDKSNTEVIMELDDEVHDGDDNKEKKLVVKKVVSPWPTKAAFSEESLKARKALASIYNKVLVVDNMESARSIVKLLTTKYKSFIHACHTEVADIDAKKMTPVGHGEVICFSISSANSNVQAADFGNGKTCIWIDVLDGGRGVLMEFAPFFEDPSIKKVWHNYSSDSHVIENYGIKVDGFHADTMHLARLWDSSRKNDSGYSLEGLTNDGRVMHTVPDDLPKPGKISMKTIFGRKKGRKDGSEGKAVPIEPVKELQREDRELWICYSSLDSMGILRLYESLKSKLEKRSWVLDGYLRGAPCTISMISIGECPTCEDGNRGQKQRACLLTVVIFQR</sequence>
<dbReference type="Pfam" id="PF01612">
    <property type="entry name" value="DNA_pol_A_exo1"/>
    <property type="match status" value="1"/>
</dbReference>
<dbReference type="PANTHER" id="PTHR10133:SF27">
    <property type="entry name" value="DNA POLYMERASE NU"/>
    <property type="match status" value="1"/>
</dbReference>
<dbReference type="PANTHER" id="PTHR10133">
    <property type="entry name" value="DNA POLYMERASE I"/>
    <property type="match status" value="1"/>
</dbReference>
<dbReference type="Gene3D" id="3.30.420.10">
    <property type="entry name" value="Ribonuclease H-like superfamily/Ribonuclease H"/>
    <property type="match status" value="1"/>
</dbReference>
<dbReference type="FunFam" id="3.30.420.10:FF:000051">
    <property type="entry name" value="DNA polymerase I"/>
    <property type="match status" value="1"/>
</dbReference>
<keyword evidence="3" id="KW-1185">Reference proteome</keyword>
<organism evidence="2 3">
    <name type="scientific">Eleusine coracana subsp. coracana</name>
    <dbReference type="NCBI Taxonomy" id="191504"/>
    <lineage>
        <taxon>Eukaryota</taxon>
        <taxon>Viridiplantae</taxon>
        <taxon>Streptophyta</taxon>
        <taxon>Embryophyta</taxon>
        <taxon>Tracheophyta</taxon>
        <taxon>Spermatophyta</taxon>
        <taxon>Magnoliopsida</taxon>
        <taxon>Liliopsida</taxon>
        <taxon>Poales</taxon>
        <taxon>Poaceae</taxon>
        <taxon>PACMAD clade</taxon>
        <taxon>Chloridoideae</taxon>
        <taxon>Cynodonteae</taxon>
        <taxon>Eleusininae</taxon>
        <taxon>Eleusine</taxon>
    </lineage>
</organism>
<protein>
    <recommendedName>
        <fullName evidence="1">3'-5' exonuclease domain-containing protein</fullName>
    </recommendedName>
</protein>
<reference evidence="2" key="2">
    <citation type="submission" date="2021-12" db="EMBL/GenBank/DDBJ databases">
        <title>Resequencing data analysis of finger millet.</title>
        <authorList>
            <person name="Hatakeyama M."/>
            <person name="Aluri S."/>
            <person name="Balachadran M.T."/>
            <person name="Sivarajan S.R."/>
            <person name="Poveda L."/>
            <person name="Shimizu-Inatsugi R."/>
            <person name="Schlapbach R."/>
            <person name="Sreeman S.M."/>
            <person name="Shimizu K.K."/>
        </authorList>
    </citation>
    <scope>NUCLEOTIDE SEQUENCE</scope>
</reference>
<dbReference type="InterPro" id="IPR036397">
    <property type="entry name" value="RNaseH_sf"/>
</dbReference>
<dbReference type="GO" id="GO:0006302">
    <property type="term" value="P:double-strand break repair"/>
    <property type="evidence" value="ECO:0007669"/>
    <property type="project" value="TreeGrafter"/>
</dbReference>